<dbReference type="AlphaFoldDB" id="A0A061FI04"/>
<dbReference type="InParanoid" id="A0A061FI04"/>
<organism evidence="1 2">
    <name type="scientific">Theobroma cacao</name>
    <name type="common">Cacao</name>
    <name type="synonym">Cocoa</name>
    <dbReference type="NCBI Taxonomy" id="3641"/>
    <lineage>
        <taxon>Eukaryota</taxon>
        <taxon>Viridiplantae</taxon>
        <taxon>Streptophyta</taxon>
        <taxon>Embryophyta</taxon>
        <taxon>Tracheophyta</taxon>
        <taxon>Spermatophyta</taxon>
        <taxon>Magnoliopsida</taxon>
        <taxon>eudicotyledons</taxon>
        <taxon>Gunneridae</taxon>
        <taxon>Pentapetalae</taxon>
        <taxon>rosids</taxon>
        <taxon>malvids</taxon>
        <taxon>Malvales</taxon>
        <taxon>Malvaceae</taxon>
        <taxon>Byttnerioideae</taxon>
        <taxon>Theobroma</taxon>
    </lineage>
</organism>
<reference evidence="1 2" key="1">
    <citation type="journal article" date="2013" name="Genome Biol.">
        <title>The genome sequence of the most widely cultivated cacao type and its use to identify candidate genes regulating pod color.</title>
        <authorList>
            <person name="Motamayor J.C."/>
            <person name="Mockaitis K."/>
            <person name="Schmutz J."/>
            <person name="Haiminen N."/>
            <person name="Iii D.L."/>
            <person name="Cornejo O."/>
            <person name="Findley S.D."/>
            <person name="Zheng P."/>
            <person name="Utro F."/>
            <person name="Royaert S."/>
            <person name="Saski C."/>
            <person name="Jenkins J."/>
            <person name="Podicheti R."/>
            <person name="Zhao M."/>
            <person name="Scheffler B.E."/>
            <person name="Stack J.C."/>
            <person name="Feltus F.A."/>
            <person name="Mustiga G.M."/>
            <person name="Amores F."/>
            <person name="Phillips W."/>
            <person name="Marelli J.P."/>
            <person name="May G.D."/>
            <person name="Shapiro H."/>
            <person name="Ma J."/>
            <person name="Bustamante C.D."/>
            <person name="Schnell R.J."/>
            <person name="Main D."/>
            <person name="Gilbert D."/>
            <person name="Parida L."/>
            <person name="Kuhn D.N."/>
        </authorList>
    </citation>
    <scope>NUCLEOTIDE SEQUENCE [LARGE SCALE GENOMIC DNA]</scope>
    <source>
        <strain evidence="2">cv. Matina 1-6</strain>
    </source>
</reference>
<name>A0A061FI04_THECC</name>
<dbReference type="HOGENOM" id="CLU_581926_0_0_1"/>
<keyword evidence="2" id="KW-1185">Reference proteome</keyword>
<sequence length="470" mass="52261">MAALPPIPGIGTAASGSGAAQGNQGFNPAMFTAASLHNAGFTTAQYVKLAKQFTMHEERIGDNLLTQGIRNGVLKLPNSSTFKDVVNFLIYLKSPAGQLAVHAEQQRSPLKRRAGEGQDISEIASAERARDEALASLRDDFRPVSLFQEPTKGELKLSCYGMYQAEGLRTCKTVLPRGDAGYAMARTMFGEIVRNARMASFATDSRNKEQLLEYMSSKTLRLEGEGQYKTAQKLRNYLVIASGAPDALGEASSAGGIRCVCKTWRDIVSDPEFAKLRYQKSQVQLMLRTNDSKHISRTLFLVEVQLHDLSLRCCNCDISDFAFQNHVHINLDTKFNIPLRAAKMDLDDMLTNNVKVNSKRRRSINARPKFDKFDIVNSCNGLLCLSEPVKYNPVIVCNLITGEFIKIPEAPEIAKPSLQVHSGFGFSPNTNQYKVMADLLFAMAIFTAWEFEFKLKILKWMHVSPKSEVK</sequence>
<dbReference type="PANTHER" id="PTHR31672:SF13">
    <property type="entry name" value="F-BOX PROTEIN CPR30-LIKE"/>
    <property type="match status" value="1"/>
</dbReference>
<dbReference type="PANTHER" id="PTHR31672">
    <property type="entry name" value="BNACNNG10540D PROTEIN"/>
    <property type="match status" value="1"/>
</dbReference>
<gene>
    <name evidence="1" type="ORF">TCM_035341</name>
</gene>
<protein>
    <submittedName>
        <fullName evidence="1">Uncharacterized protein</fullName>
    </submittedName>
</protein>
<accession>A0A061FI04</accession>
<dbReference type="Proteomes" id="UP000026915">
    <property type="component" value="Chromosome 8"/>
</dbReference>
<dbReference type="EMBL" id="CM001886">
    <property type="protein sequence ID" value="EOY16553.1"/>
    <property type="molecule type" value="Genomic_DNA"/>
</dbReference>
<evidence type="ECO:0000313" key="1">
    <source>
        <dbReference type="EMBL" id="EOY16553.1"/>
    </source>
</evidence>
<dbReference type="InterPro" id="IPR036047">
    <property type="entry name" value="F-box-like_dom_sf"/>
</dbReference>
<dbReference type="SUPFAM" id="SSF81383">
    <property type="entry name" value="F-box domain"/>
    <property type="match status" value="1"/>
</dbReference>
<dbReference type="InterPro" id="IPR050796">
    <property type="entry name" value="SCF_F-box_component"/>
</dbReference>
<proteinExistence type="predicted"/>
<dbReference type="Gramene" id="EOY16553">
    <property type="protein sequence ID" value="EOY16553"/>
    <property type="gene ID" value="TCM_035341"/>
</dbReference>
<dbReference type="eggNOG" id="ENOG502T151">
    <property type="taxonomic scope" value="Eukaryota"/>
</dbReference>
<evidence type="ECO:0000313" key="2">
    <source>
        <dbReference type="Proteomes" id="UP000026915"/>
    </source>
</evidence>